<dbReference type="Pfam" id="PF01648">
    <property type="entry name" value="ACPS"/>
    <property type="match status" value="1"/>
</dbReference>
<comment type="similarity">
    <text evidence="8">Belongs to the P-Pant transferase superfamily. AcpS family.</text>
</comment>
<evidence type="ECO:0000256" key="2">
    <source>
        <dbReference type="ARBA" id="ARBA00022679"/>
    </source>
</evidence>
<evidence type="ECO:0000256" key="4">
    <source>
        <dbReference type="ARBA" id="ARBA00022832"/>
    </source>
</evidence>
<dbReference type="InterPro" id="IPR037143">
    <property type="entry name" value="4-PPantetheinyl_Trfase_dom_sf"/>
</dbReference>
<dbReference type="NCBIfam" id="TIGR00516">
    <property type="entry name" value="acpS"/>
    <property type="match status" value="1"/>
</dbReference>
<keyword evidence="1 8" id="KW-0444">Lipid biosynthesis</keyword>
<evidence type="ECO:0000256" key="3">
    <source>
        <dbReference type="ARBA" id="ARBA00022723"/>
    </source>
</evidence>
<evidence type="ECO:0000256" key="6">
    <source>
        <dbReference type="ARBA" id="ARBA00023098"/>
    </source>
</evidence>
<dbReference type="InterPro" id="IPR002582">
    <property type="entry name" value="ACPS"/>
</dbReference>
<dbReference type="SUPFAM" id="SSF56214">
    <property type="entry name" value="4'-phosphopantetheinyl transferase"/>
    <property type="match status" value="1"/>
</dbReference>
<feature type="binding site" evidence="8">
    <location>
        <position position="8"/>
    </location>
    <ligand>
        <name>Mg(2+)</name>
        <dbReference type="ChEBI" id="CHEBI:18420"/>
    </ligand>
</feature>
<keyword evidence="6 8" id="KW-0443">Lipid metabolism</keyword>
<dbReference type="RefSeq" id="WP_200379014.1">
    <property type="nucleotide sequence ID" value="NZ_NRRU01000048.1"/>
</dbReference>
<reference evidence="10" key="2">
    <citation type="journal article" date="2020" name="Microorganisms">
        <title>Osmotic Adaptation and Compatible Solute Biosynthesis of Phototrophic Bacteria as Revealed from Genome Analyses.</title>
        <authorList>
            <person name="Imhoff J.F."/>
            <person name="Rahn T."/>
            <person name="Kunzel S."/>
            <person name="Keller A."/>
            <person name="Neulinger S.C."/>
        </authorList>
    </citation>
    <scope>NUCLEOTIDE SEQUENCE</scope>
    <source>
        <strain evidence="10">IM 151</strain>
    </source>
</reference>
<proteinExistence type="inferred from homology"/>
<keyword evidence="3 8" id="KW-0479">Metal-binding</keyword>
<evidence type="ECO:0000256" key="7">
    <source>
        <dbReference type="ARBA" id="ARBA00023160"/>
    </source>
</evidence>
<comment type="cofactor">
    <cofactor evidence="8">
        <name>Mg(2+)</name>
        <dbReference type="ChEBI" id="CHEBI:18420"/>
    </cofactor>
</comment>
<keyword evidence="5 8" id="KW-0460">Magnesium</keyword>
<evidence type="ECO:0000256" key="8">
    <source>
        <dbReference type="HAMAP-Rule" id="MF_00101"/>
    </source>
</evidence>
<organism evidence="10 11">
    <name type="scientific">Rubrivivax gelatinosus</name>
    <name type="common">Rhodocyclus gelatinosus</name>
    <name type="synonym">Rhodopseudomonas gelatinosa</name>
    <dbReference type="NCBI Taxonomy" id="28068"/>
    <lineage>
        <taxon>Bacteria</taxon>
        <taxon>Pseudomonadati</taxon>
        <taxon>Pseudomonadota</taxon>
        <taxon>Betaproteobacteria</taxon>
        <taxon>Burkholderiales</taxon>
        <taxon>Sphaerotilaceae</taxon>
        <taxon>Rubrivivax</taxon>
    </lineage>
</organism>
<keyword evidence="8" id="KW-0963">Cytoplasm</keyword>
<keyword evidence="11" id="KW-1185">Reference proteome</keyword>
<reference evidence="10" key="1">
    <citation type="submission" date="2017-08" db="EMBL/GenBank/DDBJ databases">
        <authorList>
            <person name="Imhoff J.F."/>
            <person name="Rahn T."/>
            <person name="Kuenzel S."/>
            <person name="Neulinger S.C."/>
        </authorList>
    </citation>
    <scope>NUCLEOTIDE SEQUENCE</scope>
    <source>
        <strain evidence="10">IM 151</strain>
    </source>
</reference>
<evidence type="ECO:0000259" key="9">
    <source>
        <dbReference type="Pfam" id="PF01648"/>
    </source>
</evidence>
<accession>A0ABS1DYS6</accession>
<keyword evidence="2 8" id="KW-0808">Transferase</keyword>
<dbReference type="Proteomes" id="UP001041814">
    <property type="component" value="Unassembled WGS sequence"/>
</dbReference>
<comment type="catalytic activity">
    <reaction evidence="8">
        <text>apo-[ACP] + CoA = holo-[ACP] + adenosine 3',5'-bisphosphate + H(+)</text>
        <dbReference type="Rhea" id="RHEA:12068"/>
        <dbReference type="Rhea" id="RHEA-COMP:9685"/>
        <dbReference type="Rhea" id="RHEA-COMP:9690"/>
        <dbReference type="ChEBI" id="CHEBI:15378"/>
        <dbReference type="ChEBI" id="CHEBI:29999"/>
        <dbReference type="ChEBI" id="CHEBI:57287"/>
        <dbReference type="ChEBI" id="CHEBI:58343"/>
        <dbReference type="ChEBI" id="CHEBI:64479"/>
        <dbReference type="EC" id="2.7.8.7"/>
    </reaction>
</comment>
<protein>
    <recommendedName>
        <fullName evidence="8">Holo-[acyl-carrier-protein] synthase</fullName>
        <shortName evidence="8">Holo-ACP synthase</shortName>
        <ecNumber evidence="8">2.7.8.7</ecNumber>
    </recommendedName>
    <alternativeName>
        <fullName evidence="8">4'-phosphopantetheinyl transferase AcpS</fullName>
    </alternativeName>
</protein>
<keyword evidence="7 8" id="KW-0275">Fatty acid biosynthesis</keyword>
<dbReference type="EC" id="2.7.8.7" evidence="8"/>
<name>A0ABS1DYS6_RUBGE</name>
<feature type="binding site" evidence="8">
    <location>
        <position position="62"/>
    </location>
    <ligand>
        <name>Mg(2+)</name>
        <dbReference type="ChEBI" id="CHEBI:18420"/>
    </ligand>
</feature>
<dbReference type="NCBIfam" id="TIGR00556">
    <property type="entry name" value="pantethn_trn"/>
    <property type="match status" value="1"/>
</dbReference>
<dbReference type="Gene3D" id="3.90.470.20">
    <property type="entry name" value="4'-phosphopantetheinyl transferase domain"/>
    <property type="match status" value="1"/>
</dbReference>
<evidence type="ECO:0000256" key="1">
    <source>
        <dbReference type="ARBA" id="ARBA00022516"/>
    </source>
</evidence>
<evidence type="ECO:0000313" key="11">
    <source>
        <dbReference type="Proteomes" id="UP001041814"/>
    </source>
</evidence>
<evidence type="ECO:0000313" key="10">
    <source>
        <dbReference type="EMBL" id="MBK1713850.1"/>
    </source>
</evidence>
<dbReference type="InterPro" id="IPR008278">
    <property type="entry name" value="4-PPantetheinyl_Trfase_dom"/>
</dbReference>
<comment type="caution">
    <text evidence="10">The sequence shown here is derived from an EMBL/GenBank/DDBJ whole genome shotgun (WGS) entry which is preliminary data.</text>
</comment>
<keyword evidence="4 8" id="KW-0276">Fatty acid metabolism</keyword>
<evidence type="ECO:0000256" key="5">
    <source>
        <dbReference type="ARBA" id="ARBA00022842"/>
    </source>
</evidence>
<feature type="domain" description="4'-phosphopantetheinyl transferase" evidence="9">
    <location>
        <begin position="4"/>
        <end position="106"/>
    </location>
</feature>
<sequence>MVFGIGTDICDIRRIEATLARRGERFALKVLGDDELRIFRARRARAESRGIAFLATRFSAKEAFSKAIGLGIRMPMTWRACQILNEPSGKPFIRLSGELAAWFDARGLAAHVTVTDESDYAASFVVVERRPPTPEETS</sequence>
<dbReference type="EMBL" id="NRRU01000048">
    <property type="protein sequence ID" value="MBK1713850.1"/>
    <property type="molecule type" value="Genomic_DNA"/>
</dbReference>
<comment type="subcellular location">
    <subcellularLocation>
        <location evidence="8">Cytoplasm</location>
    </subcellularLocation>
</comment>
<comment type="function">
    <text evidence="8">Transfers the 4'-phosphopantetheine moiety from coenzyme A to a Ser of acyl-carrier-protein.</text>
</comment>
<dbReference type="HAMAP" id="MF_00101">
    <property type="entry name" value="AcpS"/>
    <property type="match status" value="1"/>
</dbReference>
<dbReference type="InterPro" id="IPR004568">
    <property type="entry name" value="Ppantetheine-prot_Trfase_dom"/>
</dbReference>
<gene>
    <name evidence="8" type="primary">acpS</name>
    <name evidence="10" type="ORF">CKO43_13800</name>
</gene>